<feature type="region of interest" description="Disordered" evidence="1">
    <location>
        <begin position="165"/>
        <end position="216"/>
    </location>
</feature>
<accession>A0ABT3GNV1</accession>
<feature type="compositionally biased region" description="Basic and acidic residues" evidence="1">
    <location>
        <begin position="42"/>
        <end position="59"/>
    </location>
</feature>
<organism evidence="3 4">
    <name type="scientific">Luteolibacter arcticus</name>
    <dbReference type="NCBI Taxonomy" id="1581411"/>
    <lineage>
        <taxon>Bacteria</taxon>
        <taxon>Pseudomonadati</taxon>
        <taxon>Verrucomicrobiota</taxon>
        <taxon>Verrucomicrobiia</taxon>
        <taxon>Verrucomicrobiales</taxon>
        <taxon>Verrucomicrobiaceae</taxon>
        <taxon>Luteolibacter</taxon>
    </lineage>
</organism>
<comment type="caution">
    <text evidence="3">The sequence shown here is derived from an EMBL/GenBank/DDBJ whole genome shotgun (WGS) entry which is preliminary data.</text>
</comment>
<keyword evidence="4" id="KW-1185">Reference proteome</keyword>
<evidence type="ECO:0008006" key="5">
    <source>
        <dbReference type="Google" id="ProtNLM"/>
    </source>
</evidence>
<feature type="chain" id="PRO_5046428997" description="Lipoprotein" evidence="2">
    <location>
        <begin position="19"/>
        <end position="216"/>
    </location>
</feature>
<evidence type="ECO:0000256" key="2">
    <source>
        <dbReference type="SAM" id="SignalP"/>
    </source>
</evidence>
<feature type="signal peptide" evidence="2">
    <location>
        <begin position="1"/>
        <end position="18"/>
    </location>
</feature>
<evidence type="ECO:0000313" key="4">
    <source>
        <dbReference type="Proteomes" id="UP001320876"/>
    </source>
</evidence>
<evidence type="ECO:0000313" key="3">
    <source>
        <dbReference type="EMBL" id="MCW1925201.1"/>
    </source>
</evidence>
<gene>
    <name evidence="3" type="ORF">OKA05_21760</name>
</gene>
<dbReference type="EMBL" id="JAPDDT010000012">
    <property type="protein sequence ID" value="MCW1925201.1"/>
    <property type="molecule type" value="Genomic_DNA"/>
</dbReference>
<name>A0ABT3GNV1_9BACT</name>
<evidence type="ECO:0000256" key="1">
    <source>
        <dbReference type="SAM" id="MobiDB-lite"/>
    </source>
</evidence>
<protein>
    <recommendedName>
        <fullName evidence="5">Lipoprotein</fullName>
    </recommendedName>
</protein>
<keyword evidence="2" id="KW-0732">Signal</keyword>
<reference evidence="3 4" key="1">
    <citation type="submission" date="2022-10" db="EMBL/GenBank/DDBJ databases">
        <title>Luteolibacter arcticus strain CCTCC AB 2014275, whole genome shotgun sequencing project.</title>
        <authorList>
            <person name="Zhao G."/>
            <person name="Shen L."/>
        </authorList>
    </citation>
    <scope>NUCLEOTIDE SEQUENCE [LARGE SCALE GENOMIC DNA]</scope>
    <source>
        <strain evidence="3 4">CCTCC AB 2014275</strain>
    </source>
</reference>
<dbReference type="PROSITE" id="PS51257">
    <property type="entry name" value="PROKAR_LIPOPROTEIN"/>
    <property type="match status" value="1"/>
</dbReference>
<dbReference type="Proteomes" id="UP001320876">
    <property type="component" value="Unassembled WGS sequence"/>
</dbReference>
<sequence>MRSFTRLFLLLPALWLGACSGTGGESASAVPTPAATPAAEGFRMKSGDPMTGDHDEGKLLEKYGSRSPFMTDDKGKPMGEFKVASEFDRANTQFDRGYQGKQYQAGEFKKKSFWGDRDYARKVYGGDTDANNLRKASRFEGNAAGESVQVARDAGKTYDTGAYAAGGAREAGSERLSKAASAENTRRDNMFSDPDVIPWQQQNGVTLEETKSKMGR</sequence>
<feature type="region of interest" description="Disordered" evidence="1">
    <location>
        <begin position="25"/>
        <end position="59"/>
    </location>
</feature>
<proteinExistence type="predicted"/>
<dbReference type="RefSeq" id="WP_264489307.1">
    <property type="nucleotide sequence ID" value="NZ_JAPDDT010000012.1"/>
</dbReference>
<feature type="compositionally biased region" description="Low complexity" evidence="1">
    <location>
        <begin position="26"/>
        <end position="39"/>
    </location>
</feature>